<evidence type="ECO:0000256" key="1">
    <source>
        <dbReference type="ARBA" id="ARBA00004141"/>
    </source>
</evidence>
<evidence type="ECO:0000313" key="10">
    <source>
        <dbReference type="Proteomes" id="UP000595140"/>
    </source>
</evidence>
<keyword evidence="10" id="KW-1185">Reference proteome</keyword>
<comment type="similarity">
    <text evidence="6">Belongs to the major facilitator superfamily. Phosphate:H(+) symporter (TC 2.A.1.9) family.</text>
</comment>
<comment type="similarity">
    <text evidence="2">Belongs to the major facilitator superfamily. Proton-dependent oligopeptide transporter (POT/PTR) (TC 2.A.17) family.</text>
</comment>
<feature type="transmembrane region" description="Helical" evidence="8">
    <location>
        <begin position="500"/>
        <end position="525"/>
    </location>
</feature>
<dbReference type="OrthoDB" id="8904098at2759"/>
<evidence type="ECO:0000256" key="7">
    <source>
        <dbReference type="SAM" id="MobiDB-lite"/>
    </source>
</evidence>
<dbReference type="InterPro" id="IPR000109">
    <property type="entry name" value="POT_fam"/>
</dbReference>
<evidence type="ECO:0000256" key="8">
    <source>
        <dbReference type="SAM" id="Phobius"/>
    </source>
</evidence>
<sequence>MDYSVDGRENTEGDEKKMKETEMNKEEVVPKYRGIKAMPFIIGNETFEKLGAIGTLSNLLVYLTTVFHLTHISAANLLNVFNGTTNFATILGAFICDTYLGRYTTLALSTLNSFLGLLLISLTAAIKKLHPPECGGGECAKPTTGQMGFLLCGFAMLIVGAAGIRPCNLAFGADQFNPKTESGKRGINSFFNWYFFTLTFAQMVSVTLVVYIQSEVSWSVGLGIPAAFMFFSGALFFSGDRMYVKVKPEGSPLTGIVQVLVVAAKNRKMKLPDQPSLSLFNNYTPAKSLNSKLPYTSQFRFLDKAAIACEDDTKKADDGGWGANPWRLCSLQQVEETKCVLRVVPIWAAAILYHVAMAQQQQYVVFQALQSDRHLGPKFQIPAATYTIFSMLALTLFVPLYDRFLVPFLRRYTRKEEGITLLQRLGIGIVLSVLASFVSAFVEQRRRRDAHASGGSISSMSALWLVPQLSLAGLSEAFTSIGLVEFYYKQFPENMKSVGGSFFFLGMGASSYLNSFLISIVHRTTENAKTGNWLPEDLNKGRLDYFYFLVTGLGVINLAYFLACSSWYQYKEGTGGEIKETEMEPKNVENKLAV</sequence>
<evidence type="ECO:0000256" key="4">
    <source>
        <dbReference type="ARBA" id="ARBA00022989"/>
    </source>
</evidence>
<evidence type="ECO:0000256" key="6">
    <source>
        <dbReference type="ARBA" id="ARBA00044504"/>
    </source>
</evidence>
<feature type="transmembrane region" description="Helical" evidence="8">
    <location>
        <begin position="146"/>
        <end position="171"/>
    </location>
</feature>
<feature type="transmembrane region" description="Helical" evidence="8">
    <location>
        <begin position="462"/>
        <end position="488"/>
    </location>
</feature>
<feature type="transmembrane region" description="Helical" evidence="8">
    <location>
        <begin position="218"/>
        <end position="237"/>
    </location>
</feature>
<evidence type="ECO:0000313" key="9">
    <source>
        <dbReference type="EMBL" id="VFQ86627.1"/>
    </source>
</evidence>
<dbReference type="Pfam" id="PF00854">
    <property type="entry name" value="PTR2"/>
    <property type="match status" value="1"/>
</dbReference>
<dbReference type="GO" id="GO:0022857">
    <property type="term" value="F:transmembrane transporter activity"/>
    <property type="evidence" value="ECO:0007669"/>
    <property type="project" value="InterPro"/>
</dbReference>
<feature type="region of interest" description="Disordered" evidence="7">
    <location>
        <begin position="1"/>
        <end position="23"/>
    </location>
</feature>
<feature type="transmembrane region" description="Helical" evidence="8">
    <location>
        <begin position="421"/>
        <end position="442"/>
    </location>
</feature>
<keyword evidence="3 8" id="KW-0812">Transmembrane</keyword>
<proteinExistence type="inferred from homology"/>
<gene>
    <name evidence="9" type="ORF">CCAM_LOCUS28403</name>
</gene>
<dbReference type="SUPFAM" id="SSF103473">
    <property type="entry name" value="MFS general substrate transporter"/>
    <property type="match status" value="1"/>
</dbReference>
<comment type="subcellular location">
    <subcellularLocation>
        <location evidence="1">Membrane</location>
        <topology evidence="1">Multi-pass membrane protein</topology>
    </subcellularLocation>
</comment>
<dbReference type="GO" id="GO:0016020">
    <property type="term" value="C:membrane"/>
    <property type="evidence" value="ECO:0007669"/>
    <property type="project" value="UniProtKB-SubCell"/>
</dbReference>
<feature type="transmembrane region" description="Helical" evidence="8">
    <location>
        <begin position="545"/>
        <end position="563"/>
    </location>
</feature>
<reference evidence="9 10" key="1">
    <citation type="submission" date="2018-04" db="EMBL/GenBank/DDBJ databases">
        <authorList>
            <person name="Vogel A."/>
        </authorList>
    </citation>
    <scope>NUCLEOTIDE SEQUENCE [LARGE SCALE GENOMIC DNA]</scope>
</reference>
<dbReference type="AlphaFoldDB" id="A0A484MDD9"/>
<feature type="transmembrane region" description="Helical" evidence="8">
    <location>
        <begin position="77"/>
        <end position="96"/>
    </location>
</feature>
<protein>
    <recommendedName>
        <fullName evidence="11">Major facilitator superfamily (MFS) profile domain-containing protein</fullName>
    </recommendedName>
</protein>
<feature type="transmembrane region" description="Helical" evidence="8">
    <location>
        <begin position="103"/>
        <end position="126"/>
    </location>
</feature>
<feature type="transmembrane region" description="Helical" evidence="8">
    <location>
        <begin position="191"/>
        <end position="212"/>
    </location>
</feature>
<dbReference type="CDD" id="cd17416">
    <property type="entry name" value="MFS_NPF1_2"/>
    <property type="match status" value="1"/>
</dbReference>
<keyword evidence="4 8" id="KW-1133">Transmembrane helix</keyword>
<feature type="transmembrane region" description="Helical" evidence="8">
    <location>
        <begin position="50"/>
        <end position="71"/>
    </location>
</feature>
<keyword evidence="5 8" id="KW-0472">Membrane</keyword>
<organism evidence="9 10">
    <name type="scientific">Cuscuta campestris</name>
    <dbReference type="NCBI Taxonomy" id="132261"/>
    <lineage>
        <taxon>Eukaryota</taxon>
        <taxon>Viridiplantae</taxon>
        <taxon>Streptophyta</taxon>
        <taxon>Embryophyta</taxon>
        <taxon>Tracheophyta</taxon>
        <taxon>Spermatophyta</taxon>
        <taxon>Magnoliopsida</taxon>
        <taxon>eudicotyledons</taxon>
        <taxon>Gunneridae</taxon>
        <taxon>Pentapetalae</taxon>
        <taxon>asterids</taxon>
        <taxon>lamiids</taxon>
        <taxon>Solanales</taxon>
        <taxon>Convolvulaceae</taxon>
        <taxon>Cuscuteae</taxon>
        <taxon>Cuscuta</taxon>
        <taxon>Cuscuta subgen. Grammica</taxon>
        <taxon>Cuscuta sect. Cleistogrammica</taxon>
    </lineage>
</organism>
<dbReference type="Proteomes" id="UP000595140">
    <property type="component" value="Unassembled WGS sequence"/>
</dbReference>
<evidence type="ECO:0000256" key="3">
    <source>
        <dbReference type="ARBA" id="ARBA00022692"/>
    </source>
</evidence>
<accession>A0A484MDD9</accession>
<name>A0A484MDD9_9ASTE</name>
<dbReference type="InterPro" id="IPR036259">
    <property type="entry name" value="MFS_trans_sf"/>
</dbReference>
<evidence type="ECO:0008006" key="11">
    <source>
        <dbReference type="Google" id="ProtNLM"/>
    </source>
</evidence>
<dbReference type="Gene3D" id="1.20.1250.20">
    <property type="entry name" value="MFS general substrate transporter like domains"/>
    <property type="match status" value="1"/>
</dbReference>
<evidence type="ECO:0000256" key="5">
    <source>
        <dbReference type="ARBA" id="ARBA00023136"/>
    </source>
</evidence>
<dbReference type="EMBL" id="OOIL02003256">
    <property type="protein sequence ID" value="VFQ86627.1"/>
    <property type="molecule type" value="Genomic_DNA"/>
</dbReference>
<feature type="transmembrane region" description="Helical" evidence="8">
    <location>
        <begin position="379"/>
        <end position="401"/>
    </location>
</feature>
<dbReference type="PANTHER" id="PTHR11654">
    <property type="entry name" value="OLIGOPEPTIDE TRANSPORTER-RELATED"/>
    <property type="match status" value="1"/>
</dbReference>
<evidence type="ECO:0000256" key="2">
    <source>
        <dbReference type="ARBA" id="ARBA00005982"/>
    </source>
</evidence>